<dbReference type="GO" id="GO:0006629">
    <property type="term" value="P:lipid metabolic process"/>
    <property type="evidence" value="ECO:0007669"/>
    <property type="project" value="UniProtKB-KW"/>
</dbReference>
<comment type="function">
    <text evidence="9">Catalyzes the first step in the biosynthesis of ornithine lipids, which are phosphorus-free membrane lipids. Catalyzes the 3-hydroxyacyl-acyl carrier protein-dependent acylation of ornithine to form lyso-ornithine lipid (LOL).</text>
</comment>
<dbReference type="Pfam" id="PF13444">
    <property type="entry name" value="Acetyltransf_5"/>
    <property type="match status" value="1"/>
</dbReference>
<name>A0A1W6YHL0_9BORD</name>
<comment type="pathway">
    <text evidence="1">Lipid metabolism.</text>
</comment>
<evidence type="ECO:0000256" key="3">
    <source>
        <dbReference type="ARBA" id="ARBA00022679"/>
    </source>
</evidence>
<evidence type="ECO:0000256" key="1">
    <source>
        <dbReference type="ARBA" id="ARBA00005189"/>
    </source>
</evidence>
<dbReference type="GO" id="GO:0043810">
    <property type="term" value="F:ornithine-acyl [acyl carrier protein] N-acyltransferase activity"/>
    <property type="evidence" value="ECO:0007669"/>
    <property type="project" value="UniProtKB-EC"/>
</dbReference>
<reference evidence="11 12" key="1">
    <citation type="submission" date="2017-05" db="EMBL/GenBank/DDBJ databases">
        <title>Complete and WGS of Bordetella genogroups.</title>
        <authorList>
            <person name="Spilker T."/>
            <person name="LiPuma J."/>
        </authorList>
    </citation>
    <scope>NUCLEOTIDE SEQUENCE [LARGE SCALE GENOMIC DNA]</scope>
    <source>
        <strain evidence="11 12">AU19157</strain>
    </source>
</reference>
<keyword evidence="4" id="KW-0443">Lipid metabolism</keyword>
<keyword evidence="12" id="KW-1185">Reference proteome</keyword>
<dbReference type="KEGG" id="bgv:CAL12_06565"/>
<evidence type="ECO:0000256" key="6">
    <source>
        <dbReference type="ARBA" id="ARBA00038095"/>
    </source>
</evidence>
<dbReference type="STRING" id="1416806.CAL12_06565"/>
<dbReference type="Proteomes" id="UP000194151">
    <property type="component" value="Chromosome"/>
</dbReference>
<dbReference type="InterPro" id="IPR052351">
    <property type="entry name" value="Ornithine_N-alpha-AT"/>
</dbReference>
<proteinExistence type="inferred from homology"/>
<evidence type="ECO:0000256" key="8">
    <source>
        <dbReference type="ARBA" id="ARBA00039866"/>
    </source>
</evidence>
<keyword evidence="5" id="KW-0012">Acyltransferase</keyword>
<dbReference type="OrthoDB" id="9787072at2"/>
<evidence type="ECO:0000256" key="2">
    <source>
        <dbReference type="ARBA" id="ARBA00022516"/>
    </source>
</evidence>
<sequence>MLELVRIDPDRTTTPDTWTNPAAGGLVVGLARTADEIEEIQRLRFRVFTEDMGAVFPDAHDGIDQDRFDAWCEHVMVRELHTGRVVGTYRLLTPENARAAGGYYSESEFDLSGLGPVRERLVEAGRSCTHPDYRNGAVIMLLWSGVAEVMRRGGYDYLLGCASVSLRDDGVTAAEVWRAVSGHLGDITGPRVQPLHRYPLEKLNSTTLPARVPPLIKGYLKLGARICGEPAWDPDFNAADFPVLLEMKRMDERYRRHFGLPSLGDEAEAVAPAQATGAAVRKAA</sequence>
<keyword evidence="3 11" id="KW-0808">Transferase</keyword>
<keyword evidence="2" id="KW-0444">Lipid biosynthesis</keyword>
<dbReference type="EC" id="2.3.2.30" evidence="7"/>
<evidence type="ECO:0000313" key="11">
    <source>
        <dbReference type="EMBL" id="ARP80530.1"/>
    </source>
</evidence>
<comment type="similarity">
    <text evidence="6">Belongs to the acetyltransferase family. OlsB subfamily.</text>
</comment>
<evidence type="ECO:0000256" key="4">
    <source>
        <dbReference type="ARBA" id="ARBA00023098"/>
    </source>
</evidence>
<protein>
    <recommendedName>
        <fullName evidence="8">L-ornithine N(alpha)-acyltransferase</fullName>
        <ecNumber evidence="7">2.3.2.30</ecNumber>
    </recommendedName>
</protein>
<evidence type="ECO:0000256" key="7">
    <source>
        <dbReference type="ARBA" id="ARBA00039058"/>
    </source>
</evidence>
<gene>
    <name evidence="11" type="ORF">CAL12_06565</name>
</gene>
<dbReference type="SUPFAM" id="SSF55729">
    <property type="entry name" value="Acyl-CoA N-acyltransferases (Nat)"/>
    <property type="match status" value="1"/>
</dbReference>
<evidence type="ECO:0000256" key="9">
    <source>
        <dbReference type="ARBA" id="ARBA00045724"/>
    </source>
</evidence>
<evidence type="ECO:0000313" key="12">
    <source>
        <dbReference type="Proteomes" id="UP000194151"/>
    </source>
</evidence>
<comment type="catalytic activity">
    <reaction evidence="10">
        <text>a (3R)-hydroxyacyl-[ACP] + L-ornithine = a lyso-ornithine lipid + holo-[ACP] + H(+)</text>
        <dbReference type="Rhea" id="RHEA:20633"/>
        <dbReference type="Rhea" id="RHEA-COMP:9685"/>
        <dbReference type="Rhea" id="RHEA-COMP:9945"/>
        <dbReference type="ChEBI" id="CHEBI:15378"/>
        <dbReference type="ChEBI" id="CHEBI:46911"/>
        <dbReference type="ChEBI" id="CHEBI:64479"/>
        <dbReference type="ChEBI" id="CHEBI:78827"/>
        <dbReference type="ChEBI" id="CHEBI:138482"/>
        <dbReference type="EC" id="2.3.2.30"/>
    </reaction>
    <physiologicalReaction direction="left-to-right" evidence="10">
        <dbReference type="Rhea" id="RHEA:20634"/>
    </physiologicalReaction>
</comment>
<dbReference type="PANTHER" id="PTHR37323:SF1">
    <property type="entry name" value="L-ORNITHINE N(ALPHA)-ACYLTRANSFERASE"/>
    <property type="match status" value="1"/>
</dbReference>
<dbReference type="PANTHER" id="PTHR37323">
    <property type="entry name" value="GCN5-RELATED N-ACETYLTRANSFERASE"/>
    <property type="match status" value="1"/>
</dbReference>
<dbReference type="EMBL" id="CP021108">
    <property type="protein sequence ID" value="ARP80530.1"/>
    <property type="molecule type" value="Genomic_DNA"/>
</dbReference>
<organism evidence="11 12">
    <name type="scientific">Bordetella genomosp. 8</name>
    <dbReference type="NCBI Taxonomy" id="1416806"/>
    <lineage>
        <taxon>Bacteria</taxon>
        <taxon>Pseudomonadati</taxon>
        <taxon>Pseudomonadota</taxon>
        <taxon>Betaproteobacteria</taxon>
        <taxon>Burkholderiales</taxon>
        <taxon>Alcaligenaceae</taxon>
        <taxon>Bordetella</taxon>
    </lineage>
</organism>
<dbReference type="RefSeq" id="WP_086063755.1">
    <property type="nucleotide sequence ID" value="NZ_CP021108.1"/>
</dbReference>
<dbReference type="InterPro" id="IPR016181">
    <property type="entry name" value="Acyl_CoA_acyltransferase"/>
</dbReference>
<dbReference type="Gene3D" id="3.40.630.30">
    <property type="match status" value="1"/>
</dbReference>
<evidence type="ECO:0000256" key="5">
    <source>
        <dbReference type="ARBA" id="ARBA00023315"/>
    </source>
</evidence>
<dbReference type="AlphaFoldDB" id="A0A1W6YHL0"/>
<accession>A0A1W6YHL0</accession>
<evidence type="ECO:0000256" key="10">
    <source>
        <dbReference type="ARBA" id="ARBA00047785"/>
    </source>
</evidence>